<dbReference type="Gene3D" id="3.30.1220.10">
    <property type="entry name" value="CobW-like, C-terminal domain"/>
    <property type="match status" value="1"/>
</dbReference>
<evidence type="ECO:0000313" key="8">
    <source>
        <dbReference type="EMBL" id="KIZ02934.1"/>
    </source>
</evidence>
<evidence type="ECO:0000256" key="5">
    <source>
        <dbReference type="ARBA" id="ARBA00049117"/>
    </source>
</evidence>
<dbReference type="EMBL" id="KK100947">
    <property type="protein sequence ID" value="KIZ02934.1"/>
    <property type="molecule type" value="Genomic_DNA"/>
</dbReference>
<dbReference type="Proteomes" id="UP000054498">
    <property type="component" value="Unassembled WGS sequence"/>
</dbReference>
<evidence type="ECO:0000256" key="3">
    <source>
        <dbReference type="ARBA" id="ARBA00023186"/>
    </source>
</evidence>
<protein>
    <submittedName>
        <fullName evidence="8">Cobalamin synthesis protein, P47K</fullName>
    </submittedName>
</protein>
<evidence type="ECO:0000259" key="7">
    <source>
        <dbReference type="SMART" id="SM00833"/>
    </source>
</evidence>
<feature type="compositionally biased region" description="Low complexity" evidence="6">
    <location>
        <begin position="348"/>
        <end position="357"/>
    </location>
</feature>
<evidence type="ECO:0000313" key="9">
    <source>
        <dbReference type="Proteomes" id="UP000054498"/>
    </source>
</evidence>
<dbReference type="OrthoDB" id="272672at2759"/>
<dbReference type="InterPro" id="IPR036627">
    <property type="entry name" value="CobW-likC_sf"/>
</dbReference>
<sequence>MLFGALRAGGLSCGLVRGRAVGKPPLALVLHARRRASAAPRRPAAAPSSAPSAAAPPLAPPPQRLPVTVLSGFLGAGKTTLLRHVLSNNEGLRVAVLVNDMADVNIDARTISDHPSDAAAPAGAPAGFAAAPERLVALSNGCICCTIREDLVREVRALAEAGRFDYLVVESTGISLPMPVAATFAHDGEGGGEDGGGSGDTETAAAAGPAGGLAGVARLDTLVTVVDAERFVGEVLAAEGLAERGLGADEADDRTIADLLIEQVETADVLVLNKTDLVSPQQQAQLRALLAKLNPAAKLVATSHGRVSPSEVLNTGAFSLERAQAAPGWLRELNAFEAEMHEARARPAAGGSSSSSSGGQGSGAGAASVERDGGAAASTSGHYDDHDHAHHHHHHHHKGEADEYGISSFVYYARRPFHPGRLLHDALSRQWGGVLRSKGFFWLATRHDVMGLWQSAGGAWQGEPSALWTAALPKSQRPPGWQDDAAAGGWHERWGDRCQQLVWIGVGMDEGALREMLDSCLLTDEEMALGPEGWAGAFEDELPPWQEGEAGEDEEDWGEWEEGEEGEEEGEKQAPR</sequence>
<dbReference type="Pfam" id="PF07683">
    <property type="entry name" value="CobW_C"/>
    <property type="match status" value="1"/>
</dbReference>
<feature type="region of interest" description="Disordered" evidence="6">
    <location>
        <begin position="38"/>
        <end position="61"/>
    </location>
</feature>
<feature type="region of interest" description="Disordered" evidence="6">
    <location>
        <begin position="186"/>
        <end position="207"/>
    </location>
</feature>
<evidence type="ECO:0000256" key="4">
    <source>
        <dbReference type="ARBA" id="ARBA00034320"/>
    </source>
</evidence>
<keyword evidence="1" id="KW-0547">Nucleotide-binding</keyword>
<feature type="compositionally biased region" description="Acidic residues" evidence="6">
    <location>
        <begin position="549"/>
        <end position="570"/>
    </location>
</feature>
<dbReference type="AlphaFoldDB" id="A0A0D2L7U8"/>
<name>A0A0D2L7U8_9CHLO</name>
<dbReference type="PANTHER" id="PTHR43603">
    <property type="entry name" value="COBW DOMAIN-CONTAINING PROTEIN DDB_G0274527"/>
    <property type="match status" value="1"/>
</dbReference>
<dbReference type="RefSeq" id="XP_013901953.1">
    <property type="nucleotide sequence ID" value="XM_014046499.1"/>
</dbReference>
<dbReference type="GeneID" id="25737902"/>
<evidence type="ECO:0000256" key="2">
    <source>
        <dbReference type="ARBA" id="ARBA00022801"/>
    </source>
</evidence>
<dbReference type="SUPFAM" id="SSF52540">
    <property type="entry name" value="P-loop containing nucleoside triphosphate hydrolases"/>
    <property type="match status" value="1"/>
</dbReference>
<reference evidence="8 9" key="1">
    <citation type="journal article" date="2013" name="BMC Genomics">
        <title>Reconstruction of the lipid metabolism for the microalga Monoraphidium neglectum from its genome sequence reveals characteristics suitable for biofuel production.</title>
        <authorList>
            <person name="Bogen C."/>
            <person name="Al-Dilaimi A."/>
            <person name="Albersmeier A."/>
            <person name="Wichmann J."/>
            <person name="Grundmann M."/>
            <person name="Rupp O."/>
            <person name="Lauersen K.J."/>
            <person name="Blifernez-Klassen O."/>
            <person name="Kalinowski J."/>
            <person name="Goesmann A."/>
            <person name="Mussgnug J.H."/>
            <person name="Kruse O."/>
        </authorList>
    </citation>
    <scope>NUCLEOTIDE SEQUENCE [LARGE SCALE GENOMIC DNA]</scope>
    <source>
        <strain evidence="8 9">SAG 48.87</strain>
    </source>
</reference>
<keyword evidence="9" id="KW-1185">Reference proteome</keyword>
<comment type="similarity">
    <text evidence="4">Belongs to the SIMIBI class G3E GTPase family. ZNG1 subfamily.</text>
</comment>
<dbReference type="GO" id="GO:0016787">
    <property type="term" value="F:hydrolase activity"/>
    <property type="evidence" value="ECO:0007669"/>
    <property type="project" value="UniProtKB-KW"/>
</dbReference>
<feature type="compositionally biased region" description="Low complexity" evidence="6">
    <location>
        <begin position="38"/>
        <end position="56"/>
    </location>
</feature>
<organism evidence="8 9">
    <name type="scientific">Monoraphidium neglectum</name>
    <dbReference type="NCBI Taxonomy" id="145388"/>
    <lineage>
        <taxon>Eukaryota</taxon>
        <taxon>Viridiplantae</taxon>
        <taxon>Chlorophyta</taxon>
        <taxon>core chlorophytes</taxon>
        <taxon>Chlorophyceae</taxon>
        <taxon>CS clade</taxon>
        <taxon>Sphaeropleales</taxon>
        <taxon>Selenastraceae</taxon>
        <taxon>Monoraphidium</taxon>
    </lineage>
</organism>
<feature type="domain" description="CobW C-terminal" evidence="7">
    <location>
        <begin position="406"/>
        <end position="521"/>
    </location>
</feature>
<dbReference type="GO" id="GO:0000166">
    <property type="term" value="F:nucleotide binding"/>
    <property type="evidence" value="ECO:0007669"/>
    <property type="project" value="UniProtKB-KW"/>
</dbReference>
<dbReference type="PANTHER" id="PTHR43603:SF1">
    <property type="entry name" value="ZINC-REGULATED GTPASE METALLOPROTEIN ACTIVATOR 1"/>
    <property type="match status" value="1"/>
</dbReference>
<dbReference type="STRING" id="145388.A0A0D2L7U8"/>
<evidence type="ECO:0000256" key="1">
    <source>
        <dbReference type="ARBA" id="ARBA00022741"/>
    </source>
</evidence>
<accession>A0A0D2L7U8</accession>
<dbReference type="CDD" id="cd03112">
    <property type="entry name" value="CobW-like"/>
    <property type="match status" value="1"/>
</dbReference>
<dbReference type="InterPro" id="IPR027417">
    <property type="entry name" value="P-loop_NTPase"/>
</dbReference>
<gene>
    <name evidence="8" type="ORF">MNEG_5025</name>
</gene>
<dbReference type="SMART" id="SM00833">
    <property type="entry name" value="CobW_C"/>
    <property type="match status" value="1"/>
</dbReference>
<dbReference type="KEGG" id="mng:MNEG_5025"/>
<dbReference type="InterPro" id="IPR051927">
    <property type="entry name" value="Zn_Chap_cDPG_Synth"/>
</dbReference>
<feature type="region of interest" description="Disordered" evidence="6">
    <location>
        <begin position="343"/>
        <end position="399"/>
    </location>
</feature>
<proteinExistence type="inferred from homology"/>
<feature type="compositionally biased region" description="Basic residues" evidence="6">
    <location>
        <begin position="389"/>
        <end position="398"/>
    </location>
</feature>
<dbReference type="Pfam" id="PF02492">
    <property type="entry name" value="cobW"/>
    <property type="match status" value="2"/>
</dbReference>
<dbReference type="SUPFAM" id="SSF90002">
    <property type="entry name" value="Hypothetical protein YjiA, C-terminal domain"/>
    <property type="match status" value="1"/>
</dbReference>
<comment type="catalytic activity">
    <reaction evidence="5">
        <text>GTP + H2O = GDP + phosphate + H(+)</text>
        <dbReference type="Rhea" id="RHEA:19669"/>
        <dbReference type="ChEBI" id="CHEBI:15377"/>
        <dbReference type="ChEBI" id="CHEBI:15378"/>
        <dbReference type="ChEBI" id="CHEBI:37565"/>
        <dbReference type="ChEBI" id="CHEBI:43474"/>
        <dbReference type="ChEBI" id="CHEBI:58189"/>
    </reaction>
    <physiologicalReaction direction="left-to-right" evidence="5">
        <dbReference type="Rhea" id="RHEA:19670"/>
    </physiologicalReaction>
</comment>
<dbReference type="InterPro" id="IPR011629">
    <property type="entry name" value="CobW-like_C"/>
</dbReference>
<dbReference type="Gene3D" id="3.40.50.300">
    <property type="entry name" value="P-loop containing nucleotide triphosphate hydrolases"/>
    <property type="match status" value="1"/>
</dbReference>
<keyword evidence="3" id="KW-0143">Chaperone</keyword>
<dbReference type="InterPro" id="IPR003495">
    <property type="entry name" value="CobW/HypB/UreG_nucleotide-bd"/>
</dbReference>
<feature type="region of interest" description="Disordered" evidence="6">
    <location>
        <begin position="534"/>
        <end position="576"/>
    </location>
</feature>
<keyword evidence="2" id="KW-0378">Hydrolase</keyword>
<evidence type="ECO:0000256" key="6">
    <source>
        <dbReference type="SAM" id="MobiDB-lite"/>
    </source>
</evidence>